<dbReference type="EMBL" id="MCFI01000016">
    <property type="protein sequence ID" value="ORY79024.1"/>
    <property type="molecule type" value="Genomic_DNA"/>
</dbReference>
<dbReference type="GeneID" id="63788057"/>
<dbReference type="RefSeq" id="XP_040723656.1">
    <property type="nucleotide sequence ID" value="XM_040871458.1"/>
</dbReference>
<name>A0A1Y2F6B7_PROLT</name>
<dbReference type="Proteomes" id="UP000193685">
    <property type="component" value="Unassembled WGS sequence"/>
</dbReference>
<organism evidence="2 3">
    <name type="scientific">Protomyces lactucae-debilis</name>
    <dbReference type="NCBI Taxonomy" id="2754530"/>
    <lineage>
        <taxon>Eukaryota</taxon>
        <taxon>Fungi</taxon>
        <taxon>Dikarya</taxon>
        <taxon>Ascomycota</taxon>
        <taxon>Taphrinomycotina</taxon>
        <taxon>Taphrinomycetes</taxon>
        <taxon>Taphrinales</taxon>
        <taxon>Protomycetaceae</taxon>
        <taxon>Protomyces</taxon>
    </lineage>
</organism>
<gene>
    <name evidence="2" type="ORF">BCR37DRAFT_394366</name>
</gene>
<evidence type="ECO:0000313" key="2">
    <source>
        <dbReference type="EMBL" id="ORY79024.1"/>
    </source>
</evidence>
<accession>A0A1Y2F6B7</accession>
<protein>
    <submittedName>
        <fullName evidence="2">Uncharacterized protein</fullName>
    </submittedName>
</protein>
<sequence>MSSPTANSGVPTGTNQSGRKLSFGAGNDGRGGAYFSGLEKKRRGSQSQADAAKDMFRKDSIGDAWSNLFK</sequence>
<feature type="compositionally biased region" description="Polar residues" evidence="1">
    <location>
        <begin position="1"/>
        <end position="19"/>
    </location>
</feature>
<keyword evidence="3" id="KW-1185">Reference proteome</keyword>
<evidence type="ECO:0000313" key="3">
    <source>
        <dbReference type="Proteomes" id="UP000193685"/>
    </source>
</evidence>
<dbReference type="AlphaFoldDB" id="A0A1Y2F6B7"/>
<proteinExistence type="predicted"/>
<comment type="caution">
    <text evidence="2">The sequence shown here is derived from an EMBL/GenBank/DDBJ whole genome shotgun (WGS) entry which is preliminary data.</text>
</comment>
<dbReference type="OrthoDB" id="3237269at2759"/>
<evidence type="ECO:0000256" key="1">
    <source>
        <dbReference type="SAM" id="MobiDB-lite"/>
    </source>
</evidence>
<feature type="region of interest" description="Disordered" evidence="1">
    <location>
        <begin position="1"/>
        <end position="56"/>
    </location>
</feature>
<reference evidence="2 3" key="1">
    <citation type="submission" date="2016-07" db="EMBL/GenBank/DDBJ databases">
        <title>Pervasive Adenine N6-methylation of Active Genes in Fungi.</title>
        <authorList>
            <consortium name="DOE Joint Genome Institute"/>
            <person name="Mondo S.J."/>
            <person name="Dannebaum R.O."/>
            <person name="Kuo R.C."/>
            <person name="Labutti K."/>
            <person name="Haridas S."/>
            <person name="Kuo A."/>
            <person name="Salamov A."/>
            <person name="Ahrendt S.R."/>
            <person name="Lipzen A."/>
            <person name="Sullivan W."/>
            <person name="Andreopoulos W.B."/>
            <person name="Clum A."/>
            <person name="Lindquist E."/>
            <person name="Daum C."/>
            <person name="Ramamoorthy G.K."/>
            <person name="Gryganskyi A."/>
            <person name="Culley D."/>
            <person name="Magnuson J.K."/>
            <person name="James T.Y."/>
            <person name="O'Malley M.A."/>
            <person name="Stajich J.E."/>
            <person name="Spatafora J.W."/>
            <person name="Visel A."/>
            <person name="Grigoriev I.V."/>
        </authorList>
    </citation>
    <scope>NUCLEOTIDE SEQUENCE [LARGE SCALE GENOMIC DNA]</scope>
    <source>
        <strain evidence="2 3">12-1054</strain>
    </source>
</reference>